<evidence type="ECO:0008006" key="9">
    <source>
        <dbReference type="Google" id="ProtNLM"/>
    </source>
</evidence>
<sequence>MIVKRTVKFNIKKSHTDYKYIKTQLIESKEIYNFANYILRQFYFKNSKNHKYSLNFIEEYPTLKDLFLSYIDKNKQFTTLFYKIICEFAKLKKYSINLKIVQNIVDKLKNDWTSYWKLLKMKISKTYDKQVSIPRYKKKYNLVEYNNQVISKKKLKLGYVGTDKMSMGIKIAKRHKDLGCKCFRIYHKNDKFICELIYEKEVKQVEKNDRVASIDIGLENLFTLAFNYNKKGILIKGNKLKTINQYFNKIKANLQSLLPQKRYGSKRINLLLFKRAEQLRNYIGYYANKLIELLREEKISKLVVGYNKGWKQEINIGKVNNQNFVNIAFRKILDILKYKLEDNGIEYIEQEESYTSKASYLDNDNIPMYKENDDTDYIFSGKRVKRGIYKSKNGKIINADLNGALNILKKAGIKLIEPLEYLRFDNIFTSKLV</sequence>
<keyword evidence="4" id="KW-0233">DNA recombination</keyword>
<name>A0A2C6C119_FUSNP</name>
<dbReference type="GO" id="GO:0032196">
    <property type="term" value="P:transposition"/>
    <property type="evidence" value="ECO:0007669"/>
    <property type="project" value="UniProtKB-KW"/>
</dbReference>
<evidence type="ECO:0000313" key="7">
    <source>
        <dbReference type="EMBL" id="PHH98315.1"/>
    </source>
</evidence>
<dbReference type="NCBIfam" id="TIGR01766">
    <property type="entry name" value="IS200/IS605 family accessory protein TnpB-like domain"/>
    <property type="match status" value="1"/>
</dbReference>
<evidence type="ECO:0000313" key="8">
    <source>
        <dbReference type="Proteomes" id="UP000223525"/>
    </source>
</evidence>
<protein>
    <recommendedName>
        <fullName evidence="9">Transposase</fullName>
    </recommendedName>
</protein>
<evidence type="ECO:0000256" key="3">
    <source>
        <dbReference type="ARBA" id="ARBA00023125"/>
    </source>
</evidence>
<dbReference type="GO" id="GO:0006310">
    <property type="term" value="P:DNA recombination"/>
    <property type="evidence" value="ECO:0007669"/>
    <property type="project" value="UniProtKB-KW"/>
</dbReference>
<dbReference type="InterPro" id="IPR010095">
    <property type="entry name" value="Cas12f1-like_TNB"/>
</dbReference>
<dbReference type="EMBL" id="NIRK01000001">
    <property type="protein sequence ID" value="PHH98315.1"/>
    <property type="molecule type" value="Genomic_DNA"/>
</dbReference>
<evidence type="ECO:0000256" key="2">
    <source>
        <dbReference type="ARBA" id="ARBA00022578"/>
    </source>
</evidence>
<accession>A0A2C6C119</accession>
<proteinExistence type="inferred from homology"/>
<keyword evidence="2" id="KW-0815">Transposition</keyword>
<gene>
    <name evidence="7" type="ORF">CA836_00210</name>
</gene>
<dbReference type="RefSeq" id="WP_098998980.1">
    <property type="nucleotide sequence ID" value="NZ_CP077110.1"/>
</dbReference>
<keyword evidence="3" id="KW-0238">DNA-binding</keyword>
<dbReference type="NCBIfam" id="NF040570">
    <property type="entry name" value="guided_TnpB"/>
    <property type="match status" value="1"/>
</dbReference>
<comment type="caution">
    <text evidence="7">The sequence shown here is derived from an EMBL/GenBank/DDBJ whole genome shotgun (WGS) entry which is preliminary data.</text>
</comment>
<feature type="domain" description="Cas12f1-like TNB" evidence="6">
    <location>
        <begin position="329"/>
        <end position="407"/>
    </location>
</feature>
<reference evidence="7 8" key="1">
    <citation type="submission" date="2017-06" db="EMBL/GenBank/DDBJ databases">
        <title>Draft genome sequence of Fusobacterium nucleatum subsp. polymorphum KCOM 1248 (=ChDC F113).</title>
        <authorList>
            <person name="Kook J.-K."/>
            <person name="Park S.-N."/>
            <person name="Lim Y.K."/>
            <person name="Roh H."/>
        </authorList>
    </citation>
    <scope>NUCLEOTIDE SEQUENCE [LARGE SCALE GENOMIC DNA]</scope>
    <source>
        <strain evidence="8">KCOM 1248 (ChDC F113)</strain>
    </source>
</reference>
<comment type="similarity">
    <text evidence="1">In the C-terminal section; belongs to the transposase 35 family.</text>
</comment>
<evidence type="ECO:0000256" key="4">
    <source>
        <dbReference type="ARBA" id="ARBA00023172"/>
    </source>
</evidence>
<organism evidence="7 8">
    <name type="scientific">Fusobacterium nucleatum subsp. polymorphum</name>
    <name type="common">Fusobacterium polymorphum</name>
    <dbReference type="NCBI Taxonomy" id="76857"/>
    <lineage>
        <taxon>Bacteria</taxon>
        <taxon>Fusobacteriati</taxon>
        <taxon>Fusobacteriota</taxon>
        <taxon>Fusobacteriia</taxon>
        <taxon>Fusobacteriales</taxon>
        <taxon>Fusobacteriaceae</taxon>
        <taxon>Fusobacterium</taxon>
    </lineage>
</organism>
<evidence type="ECO:0000256" key="1">
    <source>
        <dbReference type="ARBA" id="ARBA00008761"/>
    </source>
</evidence>
<evidence type="ECO:0000259" key="6">
    <source>
        <dbReference type="Pfam" id="PF07282"/>
    </source>
</evidence>
<feature type="domain" description="Probable transposase IS891/IS1136/IS1341" evidence="5">
    <location>
        <begin position="198"/>
        <end position="310"/>
    </location>
</feature>
<evidence type="ECO:0000259" key="5">
    <source>
        <dbReference type="Pfam" id="PF01385"/>
    </source>
</evidence>
<dbReference type="GO" id="GO:0003677">
    <property type="term" value="F:DNA binding"/>
    <property type="evidence" value="ECO:0007669"/>
    <property type="project" value="UniProtKB-KW"/>
</dbReference>
<dbReference type="InterPro" id="IPR001959">
    <property type="entry name" value="Transposase"/>
</dbReference>
<dbReference type="AlphaFoldDB" id="A0A2C6C119"/>
<dbReference type="Proteomes" id="UP000223525">
    <property type="component" value="Unassembled WGS sequence"/>
</dbReference>
<dbReference type="Pfam" id="PF07282">
    <property type="entry name" value="Cas12f1-like_TNB"/>
    <property type="match status" value="1"/>
</dbReference>
<dbReference type="Pfam" id="PF01385">
    <property type="entry name" value="OrfB_IS605"/>
    <property type="match status" value="1"/>
</dbReference>